<dbReference type="AlphaFoldDB" id="A0A8K0JTR9"/>
<evidence type="ECO:0000313" key="3">
    <source>
        <dbReference type="EMBL" id="KAG7580023.1"/>
    </source>
</evidence>
<evidence type="ECO:0000256" key="2">
    <source>
        <dbReference type="SAM" id="SignalP"/>
    </source>
</evidence>
<name>A0A8K0JTR9_9TREE</name>
<feature type="chain" id="PRO_5035451396" evidence="2">
    <location>
        <begin position="21"/>
        <end position="623"/>
    </location>
</feature>
<feature type="region of interest" description="Disordered" evidence="1">
    <location>
        <begin position="257"/>
        <end position="309"/>
    </location>
</feature>
<proteinExistence type="predicted"/>
<sequence>MPLIVSLLKLTWLSLQLIDTLKIIKKPASRKSKIRIVDQEEKDATVLQATPPRTRMSTLKRDKLRKVLQSWIVWMLFSYSEGVADHTIGLIMPFYNHVKIVFLLALSIPRSSTLPYIYDRVLFPRLKRYSRTIDLSFSLFGLVGQYLLQLVLCTTVVPVLTLIERVRSYWGQARPDESIRQSNGRIARVGQPSPGPPPGGFKIMLPDTAVTSAQPRKKPRKSVLDNVLEFSLGTPRTLRQTMYQARALYGVPEVTPTTRTEQAGCRSKDQSKSLKSKKCSKDGPNEADNRPTDPPPITTARAVSGGVPLNKKTQTMSRSIRVDSNVAGVHAASVTRQNPAVPPTRAVRSATLDPLAAGIPTLLSKSSLKAAGPSRPVDPLVSKNTRMRTGSAPPTRSTAGKTSAEAFWARLGPSLNRSGGPSDPIETVNELAEEMEGLENTGSSNQAIRSVSVVGGRDESTEDNTDPTGDIIMMGRKTTPRKRKQVDTGIEARVPKVRRIERPAESMNDTRQARAAPLRKKRVDSTQSTSTPTVNALKGPVGTTRERKTTVTTTAIPAVQSSVPEGRTLRSARRKQPVEGEDVPTPSVPEPRLNRPEARTVTARAPAKRATRNLGHPQRPERR</sequence>
<evidence type="ECO:0000256" key="1">
    <source>
        <dbReference type="SAM" id="MobiDB-lite"/>
    </source>
</evidence>
<feature type="region of interest" description="Disordered" evidence="1">
    <location>
        <begin position="181"/>
        <end position="202"/>
    </location>
</feature>
<protein>
    <submittedName>
        <fullName evidence="3">Uncharacterized protein</fullName>
    </submittedName>
</protein>
<reference evidence="3" key="1">
    <citation type="submission" date="2020-04" db="EMBL/GenBank/DDBJ databases">
        <title>Analysis of mating type loci in Filobasidium floriforme.</title>
        <authorList>
            <person name="Nowrousian M."/>
        </authorList>
    </citation>
    <scope>NUCLEOTIDE SEQUENCE</scope>
    <source>
        <strain evidence="3">CBS 6242</strain>
    </source>
</reference>
<dbReference type="Proteomes" id="UP000812966">
    <property type="component" value="Unassembled WGS sequence"/>
</dbReference>
<dbReference type="OrthoDB" id="434647at2759"/>
<feature type="region of interest" description="Disordered" evidence="1">
    <location>
        <begin position="502"/>
        <end position="623"/>
    </location>
</feature>
<feature type="compositionally biased region" description="Basic and acidic residues" evidence="1">
    <location>
        <begin position="279"/>
        <end position="291"/>
    </location>
</feature>
<keyword evidence="2" id="KW-0732">Signal</keyword>
<organism evidence="3 4">
    <name type="scientific">Filobasidium floriforme</name>
    <dbReference type="NCBI Taxonomy" id="5210"/>
    <lineage>
        <taxon>Eukaryota</taxon>
        <taxon>Fungi</taxon>
        <taxon>Dikarya</taxon>
        <taxon>Basidiomycota</taxon>
        <taxon>Agaricomycotina</taxon>
        <taxon>Tremellomycetes</taxon>
        <taxon>Filobasidiales</taxon>
        <taxon>Filobasidiaceae</taxon>
        <taxon>Filobasidium</taxon>
    </lineage>
</organism>
<feature type="region of interest" description="Disordered" evidence="1">
    <location>
        <begin position="368"/>
        <end position="402"/>
    </location>
</feature>
<accession>A0A8K0JTR9</accession>
<feature type="compositionally biased region" description="Polar residues" evidence="1">
    <location>
        <begin position="525"/>
        <end position="534"/>
    </location>
</feature>
<keyword evidence="4" id="KW-1185">Reference proteome</keyword>
<dbReference type="EMBL" id="JABELV010000002">
    <property type="protein sequence ID" value="KAG7580023.1"/>
    <property type="molecule type" value="Genomic_DNA"/>
</dbReference>
<gene>
    <name evidence="3" type="ORF">FFLO_00231</name>
</gene>
<feature type="signal peptide" evidence="2">
    <location>
        <begin position="1"/>
        <end position="20"/>
    </location>
</feature>
<dbReference type="InterPro" id="IPR004345">
    <property type="entry name" value="TB2_DP1_HVA22"/>
</dbReference>
<comment type="caution">
    <text evidence="3">The sequence shown here is derived from an EMBL/GenBank/DDBJ whole genome shotgun (WGS) entry which is preliminary data.</text>
</comment>
<feature type="region of interest" description="Disordered" evidence="1">
    <location>
        <begin position="453"/>
        <end position="473"/>
    </location>
</feature>
<feature type="compositionally biased region" description="Polar residues" evidence="1">
    <location>
        <begin position="382"/>
        <end position="401"/>
    </location>
</feature>
<dbReference type="Pfam" id="PF03134">
    <property type="entry name" value="TB2_DP1_HVA22"/>
    <property type="match status" value="1"/>
</dbReference>
<evidence type="ECO:0000313" key="4">
    <source>
        <dbReference type="Proteomes" id="UP000812966"/>
    </source>
</evidence>